<dbReference type="SUPFAM" id="SSF56436">
    <property type="entry name" value="C-type lectin-like"/>
    <property type="match status" value="1"/>
</dbReference>
<dbReference type="Proteomes" id="UP000028760">
    <property type="component" value="Unassembled WGS sequence"/>
</dbReference>
<dbReference type="AlphaFoldDB" id="A0A096M1Y9"/>
<dbReference type="Ensembl" id="ENSPFOT00000023850.1">
    <property type="protein sequence ID" value="ENSPFOP00000025430.1"/>
    <property type="gene ID" value="ENSPFOG00000022745.1"/>
</dbReference>
<keyword evidence="3" id="KW-1185">Reference proteome</keyword>
<dbReference type="Pfam" id="PF00059">
    <property type="entry name" value="Lectin_C"/>
    <property type="match status" value="1"/>
</dbReference>
<evidence type="ECO:0000259" key="1">
    <source>
        <dbReference type="PROSITE" id="PS50041"/>
    </source>
</evidence>
<dbReference type="PANTHER" id="PTHR45784">
    <property type="entry name" value="C-TYPE LECTIN DOMAIN FAMILY 20 MEMBER A-RELATED"/>
    <property type="match status" value="1"/>
</dbReference>
<reference evidence="2" key="2">
    <citation type="submission" date="2025-08" db="UniProtKB">
        <authorList>
            <consortium name="Ensembl"/>
        </authorList>
    </citation>
    <scope>IDENTIFICATION</scope>
</reference>
<dbReference type="EMBL" id="AYCK01015957">
    <property type="status" value="NOT_ANNOTATED_CDS"/>
    <property type="molecule type" value="Genomic_DNA"/>
</dbReference>
<dbReference type="GeneTree" id="ENSGT01100000263473"/>
<dbReference type="PROSITE" id="PS50041">
    <property type="entry name" value="C_TYPE_LECTIN_2"/>
    <property type="match status" value="1"/>
</dbReference>
<name>A0A096M1Y9_POEFO</name>
<reference evidence="2" key="3">
    <citation type="submission" date="2025-09" db="UniProtKB">
        <authorList>
            <consortium name="Ensembl"/>
        </authorList>
    </citation>
    <scope>IDENTIFICATION</scope>
</reference>
<dbReference type="InterPro" id="IPR001304">
    <property type="entry name" value="C-type_lectin-like"/>
</dbReference>
<dbReference type="Gene3D" id="3.10.100.10">
    <property type="entry name" value="Mannose-Binding Protein A, subunit A"/>
    <property type="match status" value="1"/>
</dbReference>
<sequence length="246" mass="28455">MLFFVLYFSYILHFQLKSRNLDFCSQTGNQRLCRDGESSVALCCCIRQVQIATCLSAAASGRHYHFIYEPKNWTNAQSYCRENYTDLVTMDNQDVVAILNDMADLEQMDPKAWIGLYHDEIRWNWLSGGFYQSDELKFQNWYPGEPNIPWYLPACGIMDRSGMWYDAPCEENIYPVCSNVSDSPPFTTQVVKLKLVGNATLDLNDPAVLENMKEELQLQLKQQGEAADVKLSWKKQQDGKIFHQEE</sequence>
<protein>
    <recommendedName>
        <fullName evidence="1">C-type lectin domain-containing protein</fullName>
    </recommendedName>
</protein>
<organism evidence="2 3">
    <name type="scientific">Poecilia formosa</name>
    <name type="common">Amazon molly</name>
    <name type="synonym">Limia formosa</name>
    <dbReference type="NCBI Taxonomy" id="48698"/>
    <lineage>
        <taxon>Eukaryota</taxon>
        <taxon>Metazoa</taxon>
        <taxon>Chordata</taxon>
        <taxon>Craniata</taxon>
        <taxon>Vertebrata</taxon>
        <taxon>Euteleostomi</taxon>
        <taxon>Actinopterygii</taxon>
        <taxon>Neopterygii</taxon>
        <taxon>Teleostei</taxon>
        <taxon>Neoteleostei</taxon>
        <taxon>Acanthomorphata</taxon>
        <taxon>Ovalentaria</taxon>
        <taxon>Atherinomorphae</taxon>
        <taxon>Cyprinodontiformes</taxon>
        <taxon>Poeciliidae</taxon>
        <taxon>Poeciliinae</taxon>
        <taxon>Poecilia</taxon>
    </lineage>
</organism>
<feature type="domain" description="C-type lectin" evidence="1">
    <location>
        <begin position="59"/>
        <end position="178"/>
    </location>
</feature>
<evidence type="ECO:0000313" key="2">
    <source>
        <dbReference type="Ensembl" id="ENSPFOP00000025430.1"/>
    </source>
</evidence>
<dbReference type="InterPro" id="IPR016187">
    <property type="entry name" value="CTDL_fold"/>
</dbReference>
<dbReference type="SMART" id="SM00034">
    <property type="entry name" value="CLECT"/>
    <property type="match status" value="1"/>
</dbReference>
<dbReference type="EMBL" id="AYCK01015958">
    <property type="status" value="NOT_ANNOTATED_CDS"/>
    <property type="molecule type" value="Genomic_DNA"/>
</dbReference>
<reference evidence="3" key="1">
    <citation type="submission" date="2013-10" db="EMBL/GenBank/DDBJ databases">
        <authorList>
            <person name="Schartl M."/>
            <person name="Warren W."/>
        </authorList>
    </citation>
    <scope>NUCLEOTIDE SEQUENCE [LARGE SCALE GENOMIC DNA]</scope>
    <source>
        <strain evidence="3">female</strain>
    </source>
</reference>
<proteinExistence type="predicted"/>
<accession>A0A096M1Y9</accession>
<dbReference type="InterPro" id="IPR016186">
    <property type="entry name" value="C-type_lectin-like/link_sf"/>
</dbReference>
<evidence type="ECO:0000313" key="3">
    <source>
        <dbReference type="Proteomes" id="UP000028760"/>
    </source>
</evidence>
<dbReference type="PANTHER" id="PTHR45784:SF3">
    <property type="entry name" value="C-TYPE LECTIN DOMAIN FAMILY 4 MEMBER K-LIKE-RELATED"/>
    <property type="match status" value="1"/>
</dbReference>